<proteinExistence type="inferred from homology"/>
<dbReference type="Proteomes" id="UP000626370">
    <property type="component" value="Unassembled WGS sequence"/>
</dbReference>
<dbReference type="InterPro" id="IPR012902">
    <property type="entry name" value="N_methyl_site"/>
</dbReference>
<dbReference type="Gene3D" id="3.30.700.10">
    <property type="entry name" value="Glycoprotein, Type 4 Pilin"/>
    <property type="match status" value="1"/>
</dbReference>
<dbReference type="Pfam" id="PF07963">
    <property type="entry name" value="N_methyl"/>
    <property type="match status" value="1"/>
</dbReference>
<evidence type="ECO:0000256" key="3">
    <source>
        <dbReference type="SAM" id="Phobius"/>
    </source>
</evidence>
<reference evidence="5" key="1">
    <citation type="journal article" date="2019" name="Int. J. Syst. Evol. Microbiol.">
        <title>The Global Catalogue of Microorganisms (GCM) 10K type strain sequencing project: providing services to taxonomists for standard genome sequencing and annotation.</title>
        <authorList>
            <consortium name="The Broad Institute Genomics Platform"/>
            <consortium name="The Broad Institute Genome Sequencing Center for Infectious Disease"/>
            <person name="Wu L."/>
            <person name="Ma J."/>
        </authorList>
    </citation>
    <scope>NUCLEOTIDE SEQUENCE [LARGE SCALE GENOMIC DNA]</scope>
    <source>
        <strain evidence="5">CGMCC 1.15922</strain>
    </source>
</reference>
<organism evidence="4 5">
    <name type="scientific">Thalassotalea profundi</name>
    <dbReference type="NCBI Taxonomy" id="2036687"/>
    <lineage>
        <taxon>Bacteria</taxon>
        <taxon>Pseudomonadati</taxon>
        <taxon>Pseudomonadota</taxon>
        <taxon>Gammaproteobacteria</taxon>
        <taxon>Alteromonadales</taxon>
        <taxon>Colwelliaceae</taxon>
        <taxon>Thalassotalea</taxon>
    </lineage>
</organism>
<evidence type="ECO:0000256" key="2">
    <source>
        <dbReference type="ARBA" id="ARBA00022481"/>
    </source>
</evidence>
<sequence>MDVLIMKKTLQNLATAKTGQKGFTLIELMIVVAIIGILAAVALPAYQSYTAKAAYTEVSQAATGVKSAVEVCAQINSDLTKCNTTDNKEIKALADGATGAASVNTLTVAGSGVITVTPNAVNGIKTTDTYIITPTVTNGQVTWAQSGGCATSGYCK</sequence>
<keyword evidence="2" id="KW-0488">Methylation</keyword>
<evidence type="ECO:0000313" key="4">
    <source>
        <dbReference type="EMBL" id="GHE95041.1"/>
    </source>
</evidence>
<dbReference type="PANTHER" id="PTHR30093">
    <property type="entry name" value="GENERAL SECRETION PATHWAY PROTEIN G"/>
    <property type="match status" value="1"/>
</dbReference>
<name>A0ABQ3IY90_9GAMM</name>
<keyword evidence="5" id="KW-1185">Reference proteome</keyword>
<dbReference type="SUPFAM" id="SSF54523">
    <property type="entry name" value="Pili subunits"/>
    <property type="match status" value="1"/>
</dbReference>
<comment type="caution">
    <text evidence="4">The sequence shown here is derived from an EMBL/GenBank/DDBJ whole genome shotgun (WGS) entry which is preliminary data.</text>
</comment>
<keyword evidence="3" id="KW-0472">Membrane</keyword>
<keyword evidence="3" id="KW-1133">Transmembrane helix</keyword>
<dbReference type="PANTHER" id="PTHR30093:SF34">
    <property type="entry name" value="PREPILIN PEPTIDASE-DEPENDENT PROTEIN D"/>
    <property type="match status" value="1"/>
</dbReference>
<gene>
    <name evidence="4" type="primary">pilA</name>
    <name evidence="4" type="ORF">GCM10011501_25680</name>
</gene>
<feature type="transmembrane region" description="Helical" evidence="3">
    <location>
        <begin position="25"/>
        <end position="46"/>
    </location>
</feature>
<dbReference type="NCBIfam" id="TIGR02532">
    <property type="entry name" value="IV_pilin_GFxxxE"/>
    <property type="match status" value="1"/>
</dbReference>
<accession>A0ABQ3IY90</accession>
<dbReference type="PROSITE" id="PS00409">
    <property type="entry name" value="PROKAR_NTER_METHYL"/>
    <property type="match status" value="1"/>
</dbReference>
<dbReference type="InterPro" id="IPR045584">
    <property type="entry name" value="Pilin-like"/>
</dbReference>
<protein>
    <submittedName>
        <fullName evidence="4">Type IV-A pilin protein PilA</fullName>
    </submittedName>
</protein>
<keyword evidence="3" id="KW-0812">Transmembrane</keyword>
<comment type="similarity">
    <text evidence="1">Belongs to the N-Me-Phe pilin family.</text>
</comment>
<evidence type="ECO:0000313" key="5">
    <source>
        <dbReference type="Proteomes" id="UP000626370"/>
    </source>
</evidence>
<dbReference type="EMBL" id="BNAH01000010">
    <property type="protein sequence ID" value="GHE95041.1"/>
    <property type="molecule type" value="Genomic_DNA"/>
</dbReference>
<evidence type="ECO:0000256" key="1">
    <source>
        <dbReference type="ARBA" id="ARBA00005233"/>
    </source>
</evidence>